<dbReference type="SUPFAM" id="SSF49777">
    <property type="entry name" value="PEBP-like"/>
    <property type="match status" value="1"/>
</dbReference>
<dbReference type="VEuPathDB" id="VectorBase:GAUT002473"/>
<evidence type="ECO:0000313" key="2">
    <source>
        <dbReference type="EnsemblMetazoa" id="GAUT002473-PA"/>
    </source>
</evidence>
<dbReference type="STRING" id="7395.A0A1A9UET1"/>
<evidence type="ECO:0000313" key="3">
    <source>
        <dbReference type="Proteomes" id="UP000078200"/>
    </source>
</evidence>
<evidence type="ECO:0000256" key="1">
    <source>
        <dbReference type="SAM" id="MobiDB-lite"/>
    </source>
</evidence>
<dbReference type="Proteomes" id="UP000078200">
    <property type="component" value="Unassembled WGS sequence"/>
</dbReference>
<dbReference type="AlphaFoldDB" id="A0A1A9UET1"/>
<feature type="compositionally biased region" description="Basic and acidic residues" evidence="1">
    <location>
        <begin position="82"/>
        <end position="115"/>
    </location>
</feature>
<accession>A0A1A9UET1</accession>
<sequence length="115" mass="12704">MAVYGFTEVEAIDFWLACEYMGIESCYSDSSVVVTNGRGGFKIAEFAKKYELGTRVAGNFFQAEYDDYVSKLYEKLGIATEPPKDPKAKGAKAAEKPKETKVEAPKEEEQKAATP</sequence>
<dbReference type="InterPro" id="IPR036610">
    <property type="entry name" value="PEBP-like_sf"/>
</dbReference>
<protein>
    <submittedName>
        <fullName evidence="2">Uncharacterized protein</fullName>
    </submittedName>
</protein>
<reference evidence="2" key="1">
    <citation type="submission" date="2020-05" db="UniProtKB">
        <authorList>
            <consortium name="EnsemblMetazoa"/>
        </authorList>
    </citation>
    <scope>IDENTIFICATION</scope>
    <source>
        <strain evidence="2">TTRI</strain>
    </source>
</reference>
<name>A0A1A9UET1_GLOAU</name>
<dbReference type="EnsemblMetazoa" id="GAUT002473-RA">
    <property type="protein sequence ID" value="GAUT002473-PA"/>
    <property type="gene ID" value="GAUT002473"/>
</dbReference>
<proteinExistence type="predicted"/>
<dbReference type="Gene3D" id="3.90.280.10">
    <property type="entry name" value="PEBP-like"/>
    <property type="match status" value="1"/>
</dbReference>
<keyword evidence="3" id="KW-1185">Reference proteome</keyword>
<feature type="region of interest" description="Disordered" evidence="1">
    <location>
        <begin position="80"/>
        <end position="115"/>
    </location>
</feature>
<organism evidence="2 3">
    <name type="scientific">Glossina austeni</name>
    <name type="common">Savannah tsetse fly</name>
    <dbReference type="NCBI Taxonomy" id="7395"/>
    <lineage>
        <taxon>Eukaryota</taxon>
        <taxon>Metazoa</taxon>
        <taxon>Ecdysozoa</taxon>
        <taxon>Arthropoda</taxon>
        <taxon>Hexapoda</taxon>
        <taxon>Insecta</taxon>
        <taxon>Pterygota</taxon>
        <taxon>Neoptera</taxon>
        <taxon>Endopterygota</taxon>
        <taxon>Diptera</taxon>
        <taxon>Brachycera</taxon>
        <taxon>Muscomorpha</taxon>
        <taxon>Hippoboscoidea</taxon>
        <taxon>Glossinidae</taxon>
        <taxon>Glossina</taxon>
    </lineage>
</organism>